<dbReference type="PROSITE" id="PS50113">
    <property type="entry name" value="PAC"/>
    <property type="match status" value="1"/>
</dbReference>
<dbReference type="SUPFAM" id="SSF52172">
    <property type="entry name" value="CheY-like"/>
    <property type="match status" value="1"/>
</dbReference>
<evidence type="ECO:0000256" key="2">
    <source>
        <dbReference type="ARBA" id="ARBA00012438"/>
    </source>
</evidence>
<dbReference type="InterPro" id="IPR011006">
    <property type="entry name" value="CheY-like_superfamily"/>
</dbReference>
<keyword evidence="9" id="KW-1185">Reference proteome</keyword>
<evidence type="ECO:0000256" key="3">
    <source>
        <dbReference type="ARBA" id="ARBA00022553"/>
    </source>
</evidence>
<feature type="domain" description="Histidine kinase" evidence="5">
    <location>
        <begin position="33"/>
        <end position="256"/>
    </location>
</feature>
<dbReference type="SMART" id="SM00388">
    <property type="entry name" value="HisKA"/>
    <property type="match status" value="1"/>
</dbReference>
<dbReference type="SMART" id="SM00387">
    <property type="entry name" value="HATPase_c"/>
    <property type="match status" value="1"/>
</dbReference>
<feature type="modified residue" description="4-aspartylphosphate" evidence="4">
    <location>
        <position position="328"/>
    </location>
</feature>
<keyword evidence="3 4" id="KW-0597">Phosphoprotein</keyword>
<evidence type="ECO:0000313" key="8">
    <source>
        <dbReference type="EMBL" id="MBL6082691.1"/>
    </source>
</evidence>
<name>A0ABS1UHD4_9PROT</name>
<dbReference type="Gene3D" id="3.40.50.2300">
    <property type="match status" value="1"/>
</dbReference>
<dbReference type="Gene3D" id="3.30.565.10">
    <property type="entry name" value="Histidine kinase-like ATPase, C-terminal domain"/>
    <property type="match status" value="1"/>
</dbReference>
<dbReference type="PANTHER" id="PTHR43065:SF49">
    <property type="entry name" value="HISTIDINE KINASE"/>
    <property type="match status" value="1"/>
</dbReference>
<sequence>MAGVVMDTTERKMVEERLRQSEKMEAVGQLTGGVAHDFNNLLTVVTGALSMIARAPDRPDRVARLAEAGLQASRRGADLTSKLLAFSRRQMVRPEVVDPNRLLEEFVPLLRRAAGETVAIELDLAPDLDPARVDPGQLEATVLNLVVNARDAMPGGGRVRIETRNARLSAAELADMPEVAPAAYLQIAVGDTGTGMDETTRARAFEPFFTTKEVGKGTGLGLSQVYGFARQAGGHVRLLSAPGQGTTVEIYLPRSEERTPVRHAEDRAPPREATGGEVVLVVEDEPAVLDMAVESVRELGYGTLAARDAAEALEHLQSGERIDVLFSDVVMPGGVDGIQLAERARRLRPDLRILLTSGYSASVVGHEIPKGLPLLLKPYVREDLAAKLTLVVGESNAPKESALQVGP</sequence>
<evidence type="ECO:0000256" key="1">
    <source>
        <dbReference type="ARBA" id="ARBA00000085"/>
    </source>
</evidence>
<accession>A0ABS1UHD4</accession>
<dbReference type="InterPro" id="IPR036890">
    <property type="entry name" value="HATPase_C_sf"/>
</dbReference>
<dbReference type="InterPro" id="IPR036097">
    <property type="entry name" value="HisK_dim/P_sf"/>
</dbReference>
<proteinExistence type="predicted"/>
<dbReference type="SUPFAM" id="SSF55874">
    <property type="entry name" value="ATPase domain of HSP90 chaperone/DNA topoisomerase II/histidine kinase"/>
    <property type="match status" value="1"/>
</dbReference>
<feature type="domain" description="Response regulatory" evidence="6">
    <location>
        <begin position="278"/>
        <end position="392"/>
    </location>
</feature>
<protein>
    <recommendedName>
        <fullName evidence="2">histidine kinase</fullName>
        <ecNumber evidence="2">2.7.13.3</ecNumber>
    </recommendedName>
</protein>
<evidence type="ECO:0000259" key="7">
    <source>
        <dbReference type="PROSITE" id="PS50113"/>
    </source>
</evidence>
<dbReference type="InterPro" id="IPR003594">
    <property type="entry name" value="HATPase_dom"/>
</dbReference>
<dbReference type="Proteomes" id="UP000660885">
    <property type="component" value="Unassembled WGS sequence"/>
</dbReference>
<evidence type="ECO:0000259" key="6">
    <source>
        <dbReference type="PROSITE" id="PS50110"/>
    </source>
</evidence>
<comment type="caution">
    <text evidence="8">The sequence shown here is derived from an EMBL/GenBank/DDBJ whole genome shotgun (WGS) entry which is preliminary data.</text>
</comment>
<dbReference type="PRINTS" id="PR00344">
    <property type="entry name" value="BCTRLSENSOR"/>
</dbReference>
<dbReference type="CDD" id="cd00082">
    <property type="entry name" value="HisKA"/>
    <property type="match status" value="1"/>
</dbReference>
<dbReference type="InterPro" id="IPR005467">
    <property type="entry name" value="His_kinase_dom"/>
</dbReference>
<evidence type="ECO:0000313" key="9">
    <source>
        <dbReference type="Proteomes" id="UP000660885"/>
    </source>
</evidence>
<gene>
    <name evidence="8" type="ORF">JMJ56_32525</name>
</gene>
<evidence type="ECO:0000256" key="4">
    <source>
        <dbReference type="PROSITE-ProRule" id="PRU00169"/>
    </source>
</evidence>
<dbReference type="Pfam" id="PF00072">
    <property type="entry name" value="Response_reg"/>
    <property type="match status" value="1"/>
</dbReference>
<dbReference type="SUPFAM" id="SSF47384">
    <property type="entry name" value="Homodimeric domain of signal transducing histidine kinase"/>
    <property type="match status" value="1"/>
</dbReference>
<organism evidence="8 9">
    <name type="scientific">Belnapia arida</name>
    <dbReference type="NCBI Taxonomy" id="2804533"/>
    <lineage>
        <taxon>Bacteria</taxon>
        <taxon>Pseudomonadati</taxon>
        <taxon>Pseudomonadota</taxon>
        <taxon>Alphaproteobacteria</taxon>
        <taxon>Acetobacterales</taxon>
        <taxon>Roseomonadaceae</taxon>
        <taxon>Belnapia</taxon>
    </lineage>
</organism>
<dbReference type="PROSITE" id="PS50110">
    <property type="entry name" value="RESPONSE_REGULATORY"/>
    <property type="match status" value="1"/>
</dbReference>
<dbReference type="EC" id="2.7.13.3" evidence="2"/>
<dbReference type="PANTHER" id="PTHR43065">
    <property type="entry name" value="SENSOR HISTIDINE KINASE"/>
    <property type="match status" value="1"/>
</dbReference>
<dbReference type="Pfam" id="PF00512">
    <property type="entry name" value="HisKA"/>
    <property type="match status" value="1"/>
</dbReference>
<dbReference type="Gene3D" id="1.10.287.130">
    <property type="match status" value="1"/>
</dbReference>
<dbReference type="Pfam" id="PF02518">
    <property type="entry name" value="HATPase_c"/>
    <property type="match status" value="1"/>
</dbReference>
<dbReference type="SMART" id="SM00448">
    <property type="entry name" value="REC"/>
    <property type="match status" value="1"/>
</dbReference>
<feature type="domain" description="PAC" evidence="7">
    <location>
        <begin position="1"/>
        <end position="20"/>
    </location>
</feature>
<reference evidence="8 9" key="1">
    <citation type="submission" date="2021-01" db="EMBL/GenBank/DDBJ databases">
        <title>Belnapia mucosa sp. nov. and Belnapia arida sp. nov., isolated from the Tabernas Desert (Almeria, Spain).</title>
        <authorList>
            <person name="Molina-Menor E."/>
            <person name="Vidal-Verdu A."/>
            <person name="Calonge A."/>
            <person name="Satari L."/>
            <person name="Pereto J."/>
            <person name="Porcar M."/>
        </authorList>
    </citation>
    <scope>NUCLEOTIDE SEQUENCE [LARGE SCALE GENOMIC DNA]</scope>
    <source>
        <strain evidence="8 9">T18</strain>
    </source>
</reference>
<comment type="catalytic activity">
    <reaction evidence="1">
        <text>ATP + protein L-histidine = ADP + protein N-phospho-L-histidine.</text>
        <dbReference type="EC" id="2.7.13.3"/>
    </reaction>
</comment>
<dbReference type="InterPro" id="IPR004358">
    <property type="entry name" value="Sig_transdc_His_kin-like_C"/>
</dbReference>
<dbReference type="InterPro" id="IPR003661">
    <property type="entry name" value="HisK_dim/P_dom"/>
</dbReference>
<evidence type="ECO:0000259" key="5">
    <source>
        <dbReference type="PROSITE" id="PS50109"/>
    </source>
</evidence>
<dbReference type="InterPro" id="IPR000700">
    <property type="entry name" value="PAS-assoc_C"/>
</dbReference>
<dbReference type="InterPro" id="IPR001789">
    <property type="entry name" value="Sig_transdc_resp-reg_receiver"/>
</dbReference>
<dbReference type="EMBL" id="JAETWB010000101">
    <property type="protein sequence ID" value="MBL6082691.1"/>
    <property type="molecule type" value="Genomic_DNA"/>
</dbReference>
<dbReference type="PROSITE" id="PS50109">
    <property type="entry name" value="HIS_KIN"/>
    <property type="match status" value="1"/>
</dbReference>